<evidence type="ECO:0008006" key="3">
    <source>
        <dbReference type="Google" id="ProtNLM"/>
    </source>
</evidence>
<name>A0ABN2M4E5_9MICO</name>
<protein>
    <recommendedName>
        <fullName evidence="3">Lipoprotein</fullName>
    </recommendedName>
</protein>
<accession>A0ABN2M4E5</accession>
<keyword evidence="2" id="KW-1185">Reference proteome</keyword>
<sequence>MVAVFAMSGCTASDCSDEASATVMVRSVTPDVVTVQCWSGCVDGARELTKSSGEDVWAAELATDQPESVTLAARDASGGLRFAQRFHLEWSGCPATPNPDVLELLRPEGGTAGTGATDGTGD</sequence>
<reference evidence="1 2" key="1">
    <citation type="journal article" date="2019" name="Int. J. Syst. Evol. Microbiol.">
        <title>The Global Catalogue of Microorganisms (GCM) 10K type strain sequencing project: providing services to taxonomists for standard genome sequencing and annotation.</title>
        <authorList>
            <consortium name="The Broad Institute Genomics Platform"/>
            <consortium name="The Broad Institute Genome Sequencing Center for Infectious Disease"/>
            <person name="Wu L."/>
            <person name="Ma J."/>
        </authorList>
    </citation>
    <scope>NUCLEOTIDE SEQUENCE [LARGE SCALE GENOMIC DNA]</scope>
    <source>
        <strain evidence="1 2">JCM 14322</strain>
    </source>
</reference>
<organism evidence="1 2">
    <name type="scientific">Agromyces neolithicus</name>
    <dbReference type="NCBI Taxonomy" id="269420"/>
    <lineage>
        <taxon>Bacteria</taxon>
        <taxon>Bacillati</taxon>
        <taxon>Actinomycetota</taxon>
        <taxon>Actinomycetes</taxon>
        <taxon>Micrococcales</taxon>
        <taxon>Microbacteriaceae</taxon>
        <taxon>Agromyces</taxon>
    </lineage>
</organism>
<proteinExistence type="predicted"/>
<evidence type="ECO:0000313" key="2">
    <source>
        <dbReference type="Proteomes" id="UP001500002"/>
    </source>
</evidence>
<dbReference type="Proteomes" id="UP001500002">
    <property type="component" value="Unassembled WGS sequence"/>
</dbReference>
<gene>
    <name evidence="1" type="ORF">GCM10009749_17270</name>
</gene>
<evidence type="ECO:0000313" key="1">
    <source>
        <dbReference type="EMBL" id="GAA1809341.1"/>
    </source>
</evidence>
<comment type="caution">
    <text evidence="1">The sequence shown here is derived from an EMBL/GenBank/DDBJ whole genome shotgun (WGS) entry which is preliminary data.</text>
</comment>
<dbReference type="EMBL" id="BAAANJ010000005">
    <property type="protein sequence ID" value="GAA1809341.1"/>
    <property type="molecule type" value="Genomic_DNA"/>
</dbReference>